<evidence type="ECO:0000313" key="2">
    <source>
        <dbReference type="EMBL" id="CAA7021263.1"/>
    </source>
</evidence>
<protein>
    <submittedName>
        <fullName evidence="2">Uncharacterized protein</fullName>
    </submittedName>
</protein>
<organism evidence="2 3">
    <name type="scientific">Microthlaspi erraticum</name>
    <dbReference type="NCBI Taxonomy" id="1685480"/>
    <lineage>
        <taxon>Eukaryota</taxon>
        <taxon>Viridiplantae</taxon>
        <taxon>Streptophyta</taxon>
        <taxon>Embryophyta</taxon>
        <taxon>Tracheophyta</taxon>
        <taxon>Spermatophyta</taxon>
        <taxon>Magnoliopsida</taxon>
        <taxon>eudicotyledons</taxon>
        <taxon>Gunneridae</taxon>
        <taxon>Pentapetalae</taxon>
        <taxon>rosids</taxon>
        <taxon>malvids</taxon>
        <taxon>Brassicales</taxon>
        <taxon>Brassicaceae</taxon>
        <taxon>Coluteocarpeae</taxon>
        <taxon>Microthlaspi</taxon>
    </lineage>
</organism>
<name>A0A6D2HYE0_9BRAS</name>
<proteinExistence type="predicted"/>
<keyword evidence="3" id="KW-1185">Reference proteome</keyword>
<accession>A0A6D2HYE0</accession>
<dbReference type="Proteomes" id="UP000467841">
    <property type="component" value="Unassembled WGS sequence"/>
</dbReference>
<gene>
    <name evidence="2" type="ORF">MERR_LOCUS8498</name>
</gene>
<dbReference type="AlphaFoldDB" id="A0A6D2HYE0"/>
<feature type="compositionally biased region" description="Basic and acidic residues" evidence="1">
    <location>
        <begin position="39"/>
        <end position="54"/>
    </location>
</feature>
<feature type="region of interest" description="Disordered" evidence="1">
    <location>
        <begin position="30"/>
        <end position="70"/>
    </location>
</feature>
<evidence type="ECO:0000256" key="1">
    <source>
        <dbReference type="SAM" id="MobiDB-lite"/>
    </source>
</evidence>
<dbReference type="EMBL" id="CACVBM020000599">
    <property type="protein sequence ID" value="CAA7021263.1"/>
    <property type="molecule type" value="Genomic_DNA"/>
</dbReference>
<sequence length="92" mass="9965">MGLPGKGEQNPRNEYVAQVELRSGRKLLPAAIPRKRSGKEKVDENPEHVTEVDRAASSGVDRAGDDASSSQEPILTYLLCSCRDCSSQSLHA</sequence>
<reference evidence="2" key="1">
    <citation type="submission" date="2020-01" db="EMBL/GenBank/DDBJ databases">
        <authorList>
            <person name="Mishra B."/>
        </authorList>
    </citation>
    <scope>NUCLEOTIDE SEQUENCE [LARGE SCALE GENOMIC DNA]</scope>
</reference>
<evidence type="ECO:0000313" key="3">
    <source>
        <dbReference type="Proteomes" id="UP000467841"/>
    </source>
</evidence>
<comment type="caution">
    <text evidence="2">The sequence shown here is derived from an EMBL/GenBank/DDBJ whole genome shotgun (WGS) entry which is preliminary data.</text>
</comment>